<name>A0A9D2VZ29_9FIRM</name>
<feature type="transmembrane region" description="Helical" evidence="1">
    <location>
        <begin position="147"/>
        <end position="168"/>
    </location>
</feature>
<evidence type="ECO:0000313" key="3">
    <source>
        <dbReference type="Proteomes" id="UP000813420"/>
    </source>
</evidence>
<feature type="transmembrane region" description="Helical" evidence="1">
    <location>
        <begin position="101"/>
        <end position="127"/>
    </location>
</feature>
<accession>A0A9D2VZ29</accession>
<reference evidence="2" key="1">
    <citation type="journal article" date="2021" name="PeerJ">
        <title>Extensive microbial diversity within the chicken gut microbiome revealed by metagenomics and culture.</title>
        <authorList>
            <person name="Gilroy R."/>
            <person name="Ravi A."/>
            <person name="Getino M."/>
            <person name="Pursley I."/>
            <person name="Horton D.L."/>
            <person name="Alikhan N.F."/>
            <person name="Baker D."/>
            <person name="Gharbi K."/>
            <person name="Hall N."/>
            <person name="Watson M."/>
            <person name="Adriaenssens E.M."/>
            <person name="Foster-Nyarko E."/>
            <person name="Jarju S."/>
            <person name="Secka A."/>
            <person name="Antonio M."/>
            <person name="Oren A."/>
            <person name="Chaudhuri R.R."/>
            <person name="La Ragione R."/>
            <person name="Hildebrand F."/>
            <person name="Pallen M.J."/>
        </authorList>
    </citation>
    <scope>NUCLEOTIDE SEQUENCE</scope>
    <source>
        <strain evidence="2">USAMLcec4-12693</strain>
    </source>
</reference>
<gene>
    <name evidence="2" type="ORF">K8V39_11175</name>
</gene>
<keyword evidence="1" id="KW-0472">Membrane</keyword>
<sequence>MKYLTLTLTEFRKLRHSRILLLLLLPLVILWLPNVVNADMSLTPVMEGITPEHNFLIQSFMGFAWFIYPACMIVCTVLLQQLERGHKGILKMLALPLSPSALALCKWIVLLALAFFQCALMTGLYFICATVVSRSLNVSLMADTSTVLMLAGDIFLSSLPMLAVYWMLSVCLQTPVFSIAAGLASMVPTVLMINVKIWYLYPPCYPFYIVTQKYGEFCSGSPAEWNFFPWIPAAVIITVICLIISCLRFGQAERR</sequence>
<feature type="transmembrane region" description="Helical" evidence="1">
    <location>
        <begin position="180"/>
        <end position="201"/>
    </location>
</feature>
<keyword evidence="1" id="KW-1133">Transmembrane helix</keyword>
<dbReference type="RefSeq" id="WP_277272488.1">
    <property type="nucleotide sequence ID" value="NZ_DYXE01000089.1"/>
</dbReference>
<feature type="transmembrane region" description="Helical" evidence="1">
    <location>
        <begin position="62"/>
        <end position="80"/>
    </location>
</feature>
<feature type="transmembrane region" description="Helical" evidence="1">
    <location>
        <begin position="230"/>
        <end position="250"/>
    </location>
</feature>
<comment type="caution">
    <text evidence="2">The sequence shown here is derived from an EMBL/GenBank/DDBJ whole genome shotgun (WGS) entry which is preliminary data.</text>
</comment>
<keyword evidence="1" id="KW-0812">Transmembrane</keyword>
<dbReference type="Pfam" id="PF12730">
    <property type="entry name" value="ABC2_membrane_4"/>
    <property type="match status" value="1"/>
</dbReference>
<protein>
    <submittedName>
        <fullName evidence="2">ABC transporter permease</fullName>
    </submittedName>
</protein>
<reference evidence="2" key="2">
    <citation type="submission" date="2021-09" db="EMBL/GenBank/DDBJ databases">
        <authorList>
            <person name="Gilroy R."/>
        </authorList>
    </citation>
    <scope>NUCLEOTIDE SEQUENCE</scope>
    <source>
        <strain evidence="2">USAMLcec4-12693</strain>
    </source>
</reference>
<dbReference type="EMBL" id="DYXE01000089">
    <property type="protein sequence ID" value="HJH50812.1"/>
    <property type="molecule type" value="Genomic_DNA"/>
</dbReference>
<evidence type="ECO:0000256" key="1">
    <source>
        <dbReference type="SAM" id="Phobius"/>
    </source>
</evidence>
<evidence type="ECO:0000313" key="2">
    <source>
        <dbReference type="EMBL" id="HJH50812.1"/>
    </source>
</evidence>
<dbReference type="Proteomes" id="UP000813420">
    <property type="component" value="Unassembled WGS sequence"/>
</dbReference>
<organism evidence="2 3">
    <name type="scientific">Merdimonas faecis</name>
    <dbReference type="NCBI Taxonomy" id="1653435"/>
    <lineage>
        <taxon>Bacteria</taxon>
        <taxon>Bacillati</taxon>
        <taxon>Bacillota</taxon>
        <taxon>Clostridia</taxon>
        <taxon>Lachnospirales</taxon>
        <taxon>Lachnospiraceae</taxon>
        <taxon>Merdimonas</taxon>
    </lineage>
</organism>
<dbReference type="AlphaFoldDB" id="A0A9D2VZ29"/>
<proteinExistence type="predicted"/>